<reference evidence="2 3" key="1">
    <citation type="journal article" date="2012" name="J. Bacteriol.">
        <title>Genome sequence of Rhizobium grahamii CCGE502, a broad-host-range symbiont with low nodulation competitiveness in Phaseolus vulgaris.</title>
        <authorList>
            <person name="Althabegoiti M.J."/>
            <person name="Lozano L."/>
            <person name="Torres-Tejerizo G."/>
            <person name="Ormeno-Orrillo E."/>
            <person name="Rogel M.A."/>
            <person name="Gonzalez V."/>
            <person name="Martinez-Romero E."/>
        </authorList>
    </citation>
    <scope>NUCLEOTIDE SEQUENCE [LARGE SCALE GENOMIC DNA]</scope>
    <source>
        <strain evidence="2 3">CCGE 502</strain>
    </source>
</reference>
<dbReference type="Proteomes" id="UP000014411">
    <property type="component" value="Unassembled WGS sequence"/>
</dbReference>
<feature type="transmembrane region" description="Helical" evidence="1">
    <location>
        <begin position="140"/>
        <end position="160"/>
    </location>
</feature>
<keyword evidence="1" id="KW-1133">Transmembrane helix</keyword>
<dbReference type="Pfam" id="PF06772">
    <property type="entry name" value="LtrA"/>
    <property type="match status" value="1"/>
</dbReference>
<evidence type="ECO:0000256" key="1">
    <source>
        <dbReference type="SAM" id="Phobius"/>
    </source>
</evidence>
<evidence type="ECO:0000313" key="3">
    <source>
        <dbReference type="Proteomes" id="UP000014411"/>
    </source>
</evidence>
<feature type="transmembrane region" description="Helical" evidence="1">
    <location>
        <begin position="311"/>
        <end position="331"/>
    </location>
</feature>
<dbReference type="eggNOG" id="COG4292">
    <property type="taxonomic scope" value="Bacteria"/>
</dbReference>
<gene>
    <name evidence="2" type="ORF">RGCCGE502_20315</name>
</gene>
<feature type="transmembrane region" description="Helical" evidence="1">
    <location>
        <begin position="85"/>
        <end position="103"/>
    </location>
</feature>
<feature type="transmembrane region" description="Helical" evidence="1">
    <location>
        <begin position="109"/>
        <end position="128"/>
    </location>
</feature>
<feature type="transmembrane region" description="Helical" evidence="1">
    <location>
        <begin position="338"/>
        <end position="357"/>
    </location>
</feature>
<dbReference type="RefSeq" id="WP_016556032.1">
    <property type="nucleotide sequence ID" value="NZ_AEYE02000024.1"/>
</dbReference>
<dbReference type="HOGENOM" id="CLU_045667_2_1_5"/>
<dbReference type="InterPro" id="IPR010640">
    <property type="entry name" value="Low_temperature_requirement_A"/>
</dbReference>
<dbReference type="EMBL" id="AEYE02000024">
    <property type="protein sequence ID" value="EPE96527.1"/>
    <property type="molecule type" value="Genomic_DNA"/>
</dbReference>
<proteinExistence type="predicted"/>
<keyword evidence="1" id="KW-0472">Membrane</keyword>
<feature type="transmembrane region" description="Helical" evidence="1">
    <location>
        <begin position="234"/>
        <end position="254"/>
    </location>
</feature>
<comment type="caution">
    <text evidence="2">The sequence shown here is derived from an EMBL/GenBank/DDBJ whole genome shotgun (WGS) entry which is preliminary data.</text>
</comment>
<feature type="transmembrane region" description="Helical" evidence="1">
    <location>
        <begin position="45"/>
        <end position="64"/>
    </location>
</feature>
<dbReference type="STRING" id="990285.RGCCGE502_20315"/>
<accession>S3HCR8</accession>
<organism evidence="2 3">
    <name type="scientific">Rhizobium grahamii CCGE 502</name>
    <dbReference type="NCBI Taxonomy" id="990285"/>
    <lineage>
        <taxon>Bacteria</taxon>
        <taxon>Pseudomonadati</taxon>
        <taxon>Pseudomonadota</taxon>
        <taxon>Alphaproteobacteria</taxon>
        <taxon>Hyphomicrobiales</taxon>
        <taxon>Rhizobiaceae</taxon>
        <taxon>Rhizobium/Agrobacterium group</taxon>
        <taxon>Rhizobium</taxon>
    </lineage>
</organism>
<feature type="transmembrane region" description="Helical" evidence="1">
    <location>
        <begin position="166"/>
        <end position="187"/>
    </location>
</feature>
<dbReference type="PANTHER" id="PTHR36840">
    <property type="entry name" value="BLL5714 PROTEIN"/>
    <property type="match status" value="1"/>
</dbReference>
<name>S3HCR8_9HYPH</name>
<feature type="transmembrane region" description="Helical" evidence="1">
    <location>
        <begin position="21"/>
        <end position="39"/>
    </location>
</feature>
<keyword evidence="3" id="KW-1185">Reference proteome</keyword>
<evidence type="ECO:0000313" key="2">
    <source>
        <dbReference type="EMBL" id="EPE96527.1"/>
    </source>
</evidence>
<feature type="transmembrane region" description="Helical" evidence="1">
    <location>
        <begin position="275"/>
        <end position="296"/>
    </location>
</feature>
<keyword evidence="1" id="KW-0812">Transmembrane</keyword>
<dbReference type="PANTHER" id="PTHR36840:SF1">
    <property type="entry name" value="BLL5714 PROTEIN"/>
    <property type="match status" value="1"/>
</dbReference>
<sequence>MGEVARGWIRQAEREKGKASFPELFFDLVFVFALLQLSHTLSSDFTSATAGEALILILAVWWVWMNTTWVTNLLDTERDPVRHMLFALMFAGILMAIALPEAFGAHALAFAAIYAVTQVGRSAFTAYAFRNTDQQSAKTFCRITAWTILAGILWVAGGVMNFEWRLLFWTLAIALEYAVPLVGYWVPLLGRAPKETLAISGEHMAERCALFVIICLGETILTTGRNAVEHMGTDLTVVVFCSAFLSTVAMWWIYFHHGQEKAAEKAETTSTPEKVAHDLFTYGHLPIVSGIILTAVGEDFSLSDTEARGGFSHMAAIIGGPVLFLIGNIWLKVSAGSRFPTSHLVGIAILAVTGIASSLLANYALNVAATAALLVTAVWEYRGHRR</sequence>
<protein>
    <submittedName>
        <fullName evidence="2">Low temperature requirement A protein</fullName>
    </submittedName>
</protein>
<dbReference type="AlphaFoldDB" id="S3HCR8"/>